<feature type="domain" description="DUF7507" evidence="7">
    <location>
        <begin position="1951"/>
        <end position="2053"/>
    </location>
</feature>
<evidence type="ECO:0000256" key="3">
    <source>
        <dbReference type="ARBA" id="ARBA00022729"/>
    </source>
</evidence>
<feature type="domain" description="DUF7507" evidence="7">
    <location>
        <begin position="1823"/>
        <end position="1929"/>
    </location>
</feature>
<feature type="transmembrane region" description="Helical" evidence="5">
    <location>
        <begin position="21"/>
        <end position="44"/>
    </location>
</feature>
<organism evidence="8 9">
    <name type="scientific">Microbacterium jejuense</name>
    <dbReference type="NCBI Taxonomy" id="1263637"/>
    <lineage>
        <taxon>Bacteria</taxon>
        <taxon>Bacillati</taxon>
        <taxon>Actinomycetota</taxon>
        <taxon>Actinomycetes</taxon>
        <taxon>Micrococcales</taxon>
        <taxon>Microbacteriaceae</taxon>
        <taxon>Microbacterium</taxon>
    </lineage>
</organism>
<dbReference type="SUPFAM" id="SSF117074">
    <property type="entry name" value="Hypothetical protein PA1324"/>
    <property type="match status" value="2"/>
</dbReference>
<dbReference type="InterPro" id="IPR013783">
    <property type="entry name" value="Ig-like_fold"/>
</dbReference>
<evidence type="ECO:0000313" key="9">
    <source>
        <dbReference type="Proteomes" id="UP001196843"/>
    </source>
</evidence>
<keyword evidence="9" id="KW-1185">Reference proteome</keyword>
<feature type="region of interest" description="Disordered" evidence="4">
    <location>
        <begin position="1376"/>
        <end position="1397"/>
    </location>
</feature>
<dbReference type="Gene3D" id="2.60.40.10">
    <property type="entry name" value="Immunoglobulins"/>
    <property type="match status" value="2"/>
</dbReference>
<evidence type="ECO:0000259" key="6">
    <source>
        <dbReference type="Pfam" id="PF17210"/>
    </source>
</evidence>
<dbReference type="PANTHER" id="PTHR23303:SF15">
    <property type="entry name" value="COLOSSIN-A"/>
    <property type="match status" value="1"/>
</dbReference>
<sequence length="2110" mass="217125">MSARPLVRRVSGTPWQARPAVVIVTVLAVIAGLVMPLTAAPAAWAAAGSLVSGFVWADANRDGVRESTEPTRSGVTVQLLSSPGGAVVATTTTNAAGVYSFANAADGDYVVRIDAPGPFVFPAATSGANDFVRAGVPNTGEPERGVTAPFTIAGSTQVTGLDAGLQPIANLVVARLPEANGCEGFAITGIPPFDEVEGPGQDTGPGNCVVRTRDTVMQSYSVSLTGLPTGASVPNVVAEFTVSSPDGASLELAGPGTNGIPAGCLAAENGANPPSSRTLNADGSITVKCNLGTMSSNVAAVQLAYRFTTDTPIPSHASIAMHAYAGGGEAGTSNSVSGPTVEVTGTARWDLEKIVYPTNGNVAAGPDFTELMIDGVATQGYLVRYQFNITDTLGGAGGAELSWPVTFTDVMPEFPGARITECRPTNLADNAGRSAWTLTCPSQAETQGADGWQLSIRPNSGVGGDTGVGHMVMTVFVPLDEMNRAIDPAWEPGDDLPTGTFDFANRAEGTDHWSLNGGALNYGDGHEPGWDGTGNNLAVRVASAAAPQWDLQKVFIGGPSYGTETVNGAAVDGYYISYRLTVRDLAGSDNVGPWLDRPVTFRDRLVSHPGAVLVSCSPVGALNTGTPTCETGVQPTDGWDMSFVPNQAGFNLRLGQFDARMFIPMTALPADPCTSNVTLDLRNEAIGSEHWTVDGQPNNGTGFEPGWDGTNATGNNVDVRSVRPSASDCGTLTGDKQYIATETGGAYGSDPNQFRASYAGHTLNTRVSLNASSNRVSATDIVLCDVFDVSTQFIRPGGQAWISASGSVDPADYVIEYAVGPNEVDTQAGPFNTSVNLFPSDTSSLTDAAADCRGFAGPWSSEPTSFGEDWRDHVNMMRVRPITAGLTEVGPFSLNLWSGLQVRPIYNGGPDAGEVIPHRIRLSNAGGWPTAGSGWATTLRERRFEGPELAVDKTVSPTQYLPGGTAIWDLNVLANRTFAGMTMLDVAVVDTIPPDLHFDPVCTQARLPQGVTMSYDAATRKVTFLGGDVPIVSTGVNQWIFHPTAAGARHLQICTTVDTLAQPGETYVNTMQATATNSTNAPTDTATIQVVGSGQMGISKRVDKPFVASGEEYSWTLDWGNTSTVLTFQAPDVIDVLPWNGDGAGGALSRRDQYSSDYQGLAQLVGPLSAPTYIRPTGGGEVPGTWYYTTAAPSTINHDPRDGSNSDPAAAGGRWLTAAEVADFDDVTAVRFVSSSPLPTQSRVRAEIPAVSTSNQLDNVYVNRAMIFSPTFEDQPLLSNEPYVLMPGFTLGDLVWSDRNGDGRFDADEQGVAGVTVQVLDDDGDIVGTAVTDADGRWSVEALPAGTYTAHIPAAMFQTGGPLADHVVRTVASSDALDPNEGADNNNTASADPAASGLTSTPVTLTYRYAGDDLAGGNGPADDNVAGLGSPLLPDDFTAFTVDLAVMPTPGIDIEKSTNLQDADTPTGPYVTTGGAVVWTYVVTNTGGVDLRDITVTDDKVDAADIDCAGTGGNVIPGPLAPEASLTCVATGVATAGQYANTGSVTGSDPTDVEVTDEDPSHYFGAAPSVDIEKATNVQDADGPTGPLVTAGGDVRWTYVVTNTGNAPLTNVTVTDDQVDAADIDCDGTGSNVIAGPLAAGASFTCVATGTASLGQYANLGSVVATGPGTTDVEGNPVAGVQVDDDDPSHYFGVQPSVDIEKATNAQDADEAPGPLAAVGGDVRWTYVVTNTGNTALTDVTVTDDLVAAADIDCAETGSNVAPGPLEPQGSFTCVATGTAVAGQYANTGTVTGTGPATTDVDGETVPSDEVTDSDLSHYFGANPAIDIEKATNDEDADEPTGPLVPVGGGVEWTYVVTNTGNVPLTNVTVTDDRVEPTDIDCDETGGNTVPGPLAPGSSVTCVATGAATAGQYANLGAVTATGPETTDVDGEPVPGVEVGDDDPSHYFGAAPAIDIEKATNGQDADQAPGVAVPAGSIVEWTYVVTNTGNTPLADVTVTDDKVPAFEIWCDGTASNVFPGPLAPGESFTCDAHGIAVTGAYANVGTVTAKVPGTEMSVTDDDPSHYTGTAVPRALPATGGAVPIVALGAGLLATLFGLALVVVTTRRRRA</sequence>
<dbReference type="InterPro" id="IPR055354">
    <property type="entry name" value="DUF7507"/>
</dbReference>
<accession>A0ABS7HGQ5</accession>
<proteinExistence type="predicted"/>
<name>A0ABS7HGQ5_9MICO</name>
<dbReference type="PANTHER" id="PTHR23303">
    <property type="entry name" value="CARBOXYPEPTIDASE REGULATORY REGION-CONTAINING"/>
    <property type="match status" value="1"/>
</dbReference>
<evidence type="ECO:0000259" key="7">
    <source>
        <dbReference type="Pfam" id="PF24346"/>
    </source>
</evidence>
<feature type="domain" description="SD-repeat containing protein B" evidence="6">
    <location>
        <begin position="1290"/>
        <end position="1354"/>
    </location>
</feature>
<keyword evidence="5" id="KW-1133">Transmembrane helix</keyword>
<dbReference type="Pfam" id="PF24346">
    <property type="entry name" value="DUF7507"/>
    <property type="match status" value="5"/>
</dbReference>
<keyword evidence="5" id="KW-0812">Transmembrane</keyword>
<feature type="domain" description="DUF7507" evidence="7">
    <location>
        <begin position="1695"/>
        <end position="1802"/>
    </location>
</feature>
<dbReference type="Pfam" id="PF17210">
    <property type="entry name" value="SdrD_B"/>
    <property type="match status" value="2"/>
</dbReference>
<evidence type="ECO:0000256" key="2">
    <source>
        <dbReference type="ARBA" id="ARBA00022525"/>
    </source>
</evidence>
<dbReference type="Proteomes" id="UP001196843">
    <property type="component" value="Unassembled WGS sequence"/>
</dbReference>
<protein>
    <submittedName>
        <fullName evidence="8">Carboxypeptidase regulatory-like domain-containing protein</fullName>
    </submittedName>
</protein>
<evidence type="ECO:0000256" key="4">
    <source>
        <dbReference type="SAM" id="MobiDB-lite"/>
    </source>
</evidence>
<evidence type="ECO:0000256" key="5">
    <source>
        <dbReference type="SAM" id="Phobius"/>
    </source>
</evidence>
<comment type="caution">
    <text evidence="8">The sequence shown here is derived from an EMBL/GenBank/DDBJ whole genome shotgun (WGS) entry which is preliminary data.</text>
</comment>
<reference evidence="8 9" key="1">
    <citation type="journal article" date="2021" name="MBio">
        <title>Poor Competitiveness of Bradyrhizobium in Pigeon Pea Root Colonization in Indian Soils.</title>
        <authorList>
            <person name="Chalasani D."/>
            <person name="Basu A."/>
            <person name="Pullabhotla S.V.S.R.N."/>
            <person name="Jorrin B."/>
            <person name="Neal A.L."/>
            <person name="Poole P.S."/>
            <person name="Podile A.R."/>
            <person name="Tkacz A."/>
        </authorList>
    </citation>
    <scope>NUCLEOTIDE SEQUENCE [LARGE SCALE GENOMIC DNA]</scope>
    <source>
        <strain evidence="8 9">HU14</strain>
    </source>
</reference>
<keyword evidence="5" id="KW-0472">Membrane</keyword>
<feature type="domain" description="DUF7507" evidence="7">
    <location>
        <begin position="1567"/>
        <end position="1654"/>
    </location>
</feature>
<dbReference type="InterPro" id="IPR051417">
    <property type="entry name" value="SDr/BOS_complex"/>
</dbReference>
<feature type="domain" description="DUF7507" evidence="7">
    <location>
        <begin position="1450"/>
        <end position="1557"/>
    </location>
</feature>
<keyword evidence="3" id="KW-0732">Signal</keyword>
<feature type="transmembrane region" description="Helical" evidence="5">
    <location>
        <begin position="2081"/>
        <end position="2103"/>
    </location>
</feature>
<evidence type="ECO:0000313" key="8">
    <source>
        <dbReference type="EMBL" id="MBW9092102.1"/>
    </source>
</evidence>
<comment type="subcellular location">
    <subcellularLocation>
        <location evidence="1">Secreted</location>
    </subcellularLocation>
</comment>
<dbReference type="InterPro" id="IPR033764">
    <property type="entry name" value="Sdr_B"/>
</dbReference>
<feature type="domain" description="SD-repeat containing protein B" evidence="6">
    <location>
        <begin position="53"/>
        <end position="165"/>
    </location>
</feature>
<keyword evidence="2" id="KW-0964">Secreted</keyword>
<evidence type="ECO:0000256" key="1">
    <source>
        <dbReference type="ARBA" id="ARBA00004613"/>
    </source>
</evidence>
<gene>
    <name evidence="8" type="ORF">JNB62_00215</name>
</gene>
<dbReference type="EMBL" id="JAEUAW010000001">
    <property type="protein sequence ID" value="MBW9092102.1"/>
    <property type="molecule type" value="Genomic_DNA"/>
</dbReference>